<dbReference type="EMBL" id="JARK01001341">
    <property type="protein sequence ID" value="EYC30560.1"/>
    <property type="molecule type" value="Genomic_DNA"/>
</dbReference>
<comment type="caution">
    <text evidence="1">The sequence shown here is derived from an EMBL/GenBank/DDBJ whole genome shotgun (WGS) entry which is preliminary data.</text>
</comment>
<name>A0A016VT58_9BILA</name>
<reference evidence="2" key="1">
    <citation type="journal article" date="2015" name="Nat. Genet.">
        <title>The genome and transcriptome of the zoonotic hookworm Ancylostoma ceylanicum identify infection-specific gene families.</title>
        <authorList>
            <person name="Schwarz E.M."/>
            <person name="Hu Y."/>
            <person name="Antoshechkin I."/>
            <person name="Miller M.M."/>
            <person name="Sternberg P.W."/>
            <person name="Aroian R.V."/>
        </authorList>
    </citation>
    <scope>NUCLEOTIDE SEQUENCE</scope>
    <source>
        <strain evidence="2">HY135</strain>
    </source>
</reference>
<evidence type="ECO:0000313" key="1">
    <source>
        <dbReference type="EMBL" id="EYC30560.1"/>
    </source>
</evidence>
<protein>
    <submittedName>
        <fullName evidence="1">Uncharacterized protein</fullName>
    </submittedName>
</protein>
<dbReference type="OrthoDB" id="5804126at2759"/>
<dbReference type="Proteomes" id="UP000024635">
    <property type="component" value="Unassembled WGS sequence"/>
</dbReference>
<sequence length="433" mass="48725">MHDHVSRRCSSNDQCGTGHDNGFPDTYCSKITNGEDKFCCPVPYSKMFRDENRYLPPTRAVGHHRITNSPKDIARELTAMEGEFSKKCTKNSDCGEDEFCDDVVTRRTNSSISVDKMKQWKPKICFPGREHLFMLKFPTTILSYAQFLAPKCAGRAAKVLSGTGIKFCKDQSACGENEFCDTNTHHNLGDTFRVVNQLGLCCQYNCTEEALATGKADASIVAFASFTASKAQCNDDGNCGNNGLCITAKDQSKLDIPLPKGKELKLCCRFGAREEEELYRCLIDKPLRDTSNQVIKCSTDEDCNREEGRALRDPKFWKYECVQSKSKEKHCCRAPHCNDDITFMRTEMDCKTSSDCMKDEDDKSDPESRAVCTDFNERNEKAKKKKCCPIYKTGKLKKSEGILYTSPIGSQASLNARFAITALSRHFPHHWAT</sequence>
<dbReference type="AlphaFoldDB" id="A0A016VT58"/>
<evidence type="ECO:0000313" key="2">
    <source>
        <dbReference type="Proteomes" id="UP000024635"/>
    </source>
</evidence>
<proteinExistence type="predicted"/>
<gene>
    <name evidence="1" type="primary">Acey_s0005.g2719</name>
    <name evidence="1" type="ORF">Y032_0005g2719</name>
</gene>
<dbReference type="STRING" id="53326.A0A016VT58"/>
<keyword evidence="2" id="KW-1185">Reference proteome</keyword>
<organism evidence="1 2">
    <name type="scientific">Ancylostoma ceylanicum</name>
    <dbReference type="NCBI Taxonomy" id="53326"/>
    <lineage>
        <taxon>Eukaryota</taxon>
        <taxon>Metazoa</taxon>
        <taxon>Ecdysozoa</taxon>
        <taxon>Nematoda</taxon>
        <taxon>Chromadorea</taxon>
        <taxon>Rhabditida</taxon>
        <taxon>Rhabditina</taxon>
        <taxon>Rhabditomorpha</taxon>
        <taxon>Strongyloidea</taxon>
        <taxon>Ancylostomatidae</taxon>
        <taxon>Ancylostomatinae</taxon>
        <taxon>Ancylostoma</taxon>
    </lineage>
</organism>
<accession>A0A016VT58</accession>